<evidence type="ECO:0008006" key="4">
    <source>
        <dbReference type="Google" id="ProtNLM"/>
    </source>
</evidence>
<organism evidence="2 3">
    <name type="scientific">Actinidia rufa</name>
    <dbReference type="NCBI Taxonomy" id="165716"/>
    <lineage>
        <taxon>Eukaryota</taxon>
        <taxon>Viridiplantae</taxon>
        <taxon>Streptophyta</taxon>
        <taxon>Embryophyta</taxon>
        <taxon>Tracheophyta</taxon>
        <taxon>Spermatophyta</taxon>
        <taxon>Magnoliopsida</taxon>
        <taxon>eudicotyledons</taxon>
        <taxon>Gunneridae</taxon>
        <taxon>Pentapetalae</taxon>
        <taxon>asterids</taxon>
        <taxon>Ericales</taxon>
        <taxon>Actinidiaceae</taxon>
        <taxon>Actinidia</taxon>
    </lineage>
</organism>
<proteinExistence type="predicted"/>
<feature type="compositionally biased region" description="Polar residues" evidence="1">
    <location>
        <begin position="177"/>
        <end position="192"/>
    </location>
</feature>
<comment type="caution">
    <text evidence="2">The sequence shown here is derived from an EMBL/GenBank/DDBJ whole genome shotgun (WGS) entry which is preliminary data.</text>
</comment>
<gene>
    <name evidence="2" type="ORF">Acr_23g0020380</name>
</gene>
<evidence type="ECO:0000313" key="3">
    <source>
        <dbReference type="Proteomes" id="UP000585474"/>
    </source>
</evidence>
<dbReference type="Proteomes" id="UP000585474">
    <property type="component" value="Unassembled WGS sequence"/>
</dbReference>
<evidence type="ECO:0000313" key="2">
    <source>
        <dbReference type="EMBL" id="GFZ13653.1"/>
    </source>
</evidence>
<feature type="region of interest" description="Disordered" evidence="1">
    <location>
        <begin position="167"/>
        <end position="200"/>
    </location>
</feature>
<dbReference type="PANTHER" id="PTHR46250">
    <property type="entry name" value="MYB/SANT-LIKE DNA-BINDING DOMAIN PROTEIN-RELATED"/>
    <property type="match status" value="1"/>
</dbReference>
<dbReference type="OrthoDB" id="1937145at2759"/>
<evidence type="ECO:0000256" key="1">
    <source>
        <dbReference type="SAM" id="MobiDB-lite"/>
    </source>
</evidence>
<accession>A0A7J0GSA7</accession>
<reference evidence="2 3" key="1">
    <citation type="submission" date="2019-07" db="EMBL/GenBank/DDBJ databases">
        <title>De Novo Assembly of kiwifruit Actinidia rufa.</title>
        <authorList>
            <person name="Sugita-Konishi S."/>
            <person name="Sato K."/>
            <person name="Mori E."/>
            <person name="Abe Y."/>
            <person name="Kisaki G."/>
            <person name="Hamano K."/>
            <person name="Suezawa K."/>
            <person name="Otani M."/>
            <person name="Fukuda T."/>
            <person name="Manabe T."/>
            <person name="Gomi K."/>
            <person name="Tabuchi M."/>
            <person name="Akimitsu K."/>
            <person name="Kataoka I."/>
        </authorList>
    </citation>
    <scope>NUCLEOTIDE SEQUENCE [LARGE SCALE GENOMIC DNA]</scope>
    <source>
        <strain evidence="3">cv. Fuchu</strain>
    </source>
</reference>
<dbReference type="AlphaFoldDB" id="A0A7J0GSA7"/>
<feature type="compositionally biased region" description="Polar residues" evidence="1">
    <location>
        <begin position="1"/>
        <end position="13"/>
    </location>
</feature>
<feature type="region of interest" description="Disordered" evidence="1">
    <location>
        <begin position="1"/>
        <end position="27"/>
    </location>
</feature>
<keyword evidence="3" id="KW-1185">Reference proteome</keyword>
<name>A0A7J0GSA7_9ERIC</name>
<dbReference type="EMBL" id="BJWL01000023">
    <property type="protein sequence ID" value="GFZ13653.1"/>
    <property type="molecule type" value="Genomic_DNA"/>
</dbReference>
<protein>
    <recommendedName>
        <fullName evidence="4">Myb/SANT-like domain-containing protein</fullName>
    </recommendedName>
</protein>
<sequence length="299" mass="33489">MESQQSEQSNPNGSKARKEKQPRRPCTSKEEEALLVAMLDCLGDKWKWQNGFKPGYFTVIEKEFRKLLPGTTLRAKPNIESKTDKGVSEMNGKAFIMFEDWQTLFGHDRAVGEVAEDAPEVLDVIPIQTPGLNDTWNDCYSPRYASSEPLFPDGIFVDVTGNDPIDNVNPSIPRGNVNPSTPRGDGNPSTPMANIPVPERPKKKAKLDALNEMMKGFIAQNNAHMKKLTNILGYDKELSNKRSVFSELMKLDMEEMDSLRITGDQNGCISGEQDIRMLPVDFIYPFLNGNEVVDNKLCS</sequence>